<dbReference type="RefSeq" id="WP_307376166.1">
    <property type="nucleotide sequence ID" value="NZ_JAUSUW010000014.1"/>
</dbReference>
<proteinExistence type="predicted"/>
<accession>A0ABU0GEC3</accession>
<evidence type="ECO:0000313" key="2">
    <source>
        <dbReference type="EMBL" id="MDQ0422950.1"/>
    </source>
</evidence>
<comment type="caution">
    <text evidence="2">The sequence shown here is derived from an EMBL/GenBank/DDBJ whole genome shotgun (WGS) entry which is preliminary data.</text>
</comment>
<keyword evidence="3" id="KW-1185">Reference proteome</keyword>
<name>A0ABU0GEC3_9HYPH</name>
<dbReference type="EMBL" id="JAUSUW010000014">
    <property type="protein sequence ID" value="MDQ0422950.1"/>
    <property type="molecule type" value="Genomic_DNA"/>
</dbReference>
<protein>
    <submittedName>
        <fullName evidence="2">DNA-binding protein (UPF0251 family)</fullName>
    </submittedName>
</protein>
<evidence type="ECO:0000259" key="1">
    <source>
        <dbReference type="Pfam" id="PF20432"/>
    </source>
</evidence>
<feature type="domain" description="Antitoxin Xre-like helix-turn-helix" evidence="1">
    <location>
        <begin position="27"/>
        <end position="85"/>
    </location>
</feature>
<gene>
    <name evidence="2" type="ORF">J2045_004000</name>
</gene>
<keyword evidence="2" id="KW-0238">DNA-binding</keyword>
<reference evidence="2 3" key="1">
    <citation type="submission" date="2023-07" db="EMBL/GenBank/DDBJ databases">
        <title>Genomic Encyclopedia of Type Strains, Phase IV (KMG-IV): sequencing the most valuable type-strain genomes for metagenomic binning, comparative biology and taxonomic classification.</title>
        <authorList>
            <person name="Goeker M."/>
        </authorList>
    </citation>
    <scope>NUCLEOTIDE SEQUENCE [LARGE SCALE GENOMIC DNA]</scope>
    <source>
        <strain evidence="2 3">DSM 1111</strain>
    </source>
</reference>
<dbReference type="Pfam" id="PF20432">
    <property type="entry name" value="Xre-like-HTH"/>
    <property type="match status" value="1"/>
</dbReference>
<dbReference type="InterPro" id="IPR046847">
    <property type="entry name" value="Xre-like_HTH"/>
</dbReference>
<sequence length="143" mass="16089">MLDHQRVLGAPIARPQGFSDEGERTRLSSTALKAYRRLVSQWDLTSQQAASLLGVSVSTWERLKPDRVKKTLTQDQMTRISALVGIYKALHLLFVDAMADRWPMLENTGPLFDRRCPVAAMIEGGIPHMLEVRRYLDAVRGGL</sequence>
<organism evidence="2 3">
    <name type="scientific">Peteryoungia aggregata LMG 23059</name>
    <dbReference type="NCBI Taxonomy" id="1368425"/>
    <lineage>
        <taxon>Bacteria</taxon>
        <taxon>Pseudomonadati</taxon>
        <taxon>Pseudomonadota</taxon>
        <taxon>Alphaproteobacteria</taxon>
        <taxon>Hyphomicrobiales</taxon>
        <taxon>Rhizobiaceae</taxon>
        <taxon>Peteryoungia</taxon>
    </lineage>
</organism>
<dbReference type="GO" id="GO:0003677">
    <property type="term" value="F:DNA binding"/>
    <property type="evidence" value="ECO:0007669"/>
    <property type="project" value="UniProtKB-KW"/>
</dbReference>
<dbReference type="Proteomes" id="UP001238496">
    <property type="component" value="Unassembled WGS sequence"/>
</dbReference>
<evidence type="ECO:0000313" key="3">
    <source>
        <dbReference type="Proteomes" id="UP001238496"/>
    </source>
</evidence>